<accession>U6M0E6</accession>
<dbReference type="Gene3D" id="1.10.8.270">
    <property type="entry name" value="putative rabgap domain of human tbc1 domain family member 14 like domains"/>
    <property type="match status" value="1"/>
</dbReference>
<proteinExistence type="predicted"/>
<dbReference type="CDD" id="cd00171">
    <property type="entry name" value="Sec7"/>
    <property type="match status" value="1"/>
</dbReference>
<dbReference type="GeneID" id="25335080"/>
<dbReference type="InterPro" id="IPR011993">
    <property type="entry name" value="PH-like_dom_sf"/>
</dbReference>
<dbReference type="GO" id="GO:0032012">
    <property type="term" value="P:regulation of ARF protein signal transduction"/>
    <property type="evidence" value="ECO:0007669"/>
    <property type="project" value="InterPro"/>
</dbReference>
<feature type="region of interest" description="Disordered" evidence="1">
    <location>
        <begin position="356"/>
        <end position="383"/>
    </location>
</feature>
<dbReference type="Gene3D" id="1.10.1000.11">
    <property type="entry name" value="Arf Nucleotide-binding Site Opener,domain 2"/>
    <property type="match status" value="1"/>
</dbReference>
<feature type="compositionally biased region" description="Low complexity" evidence="1">
    <location>
        <begin position="373"/>
        <end position="383"/>
    </location>
</feature>
<feature type="domain" description="SEC7" evidence="3">
    <location>
        <begin position="425"/>
        <end position="612"/>
    </location>
</feature>
<dbReference type="GO" id="GO:0005085">
    <property type="term" value="F:guanyl-nucleotide exchange factor activity"/>
    <property type="evidence" value="ECO:0007669"/>
    <property type="project" value="InterPro"/>
</dbReference>
<dbReference type="EMBL" id="HG719359">
    <property type="protein sequence ID" value="CDJ57692.1"/>
    <property type="molecule type" value="Genomic_DNA"/>
</dbReference>
<dbReference type="InterPro" id="IPR000904">
    <property type="entry name" value="Sec7_dom"/>
</dbReference>
<dbReference type="RefSeq" id="XP_013334340.1">
    <property type="nucleotide sequence ID" value="XM_013478886.1"/>
</dbReference>
<dbReference type="InterPro" id="IPR035969">
    <property type="entry name" value="Rab-GAP_TBC_sf"/>
</dbReference>
<name>U6M0E6_EIMMA</name>
<feature type="domain" description="Rab-GAP TBC" evidence="2">
    <location>
        <begin position="1167"/>
        <end position="1683"/>
    </location>
</feature>
<protein>
    <submittedName>
        <fullName evidence="4">TBC domain-containing protein, putative</fullName>
    </submittedName>
</protein>
<keyword evidence="5" id="KW-1185">Reference proteome</keyword>
<dbReference type="Gene3D" id="1.10.472.80">
    <property type="entry name" value="Ypt/Rab-GAP domain of gyp1p, domain 3"/>
    <property type="match status" value="1"/>
</dbReference>
<dbReference type="InterPro" id="IPR035999">
    <property type="entry name" value="Sec7_dom_sf"/>
</dbReference>
<feature type="compositionally biased region" description="Low complexity" evidence="1">
    <location>
        <begin position="1208"/>
        <end position="1227"/>
    </location>
</feature>
<dbReference type="OrthoDB" id="354553at2759"/>
<dbReference type="SMART" id="SM00164">
    <property type="entry name" value="TBC"/>
    <property type="match status" value="1"/>
</dbReference>
<dbReference type="OMA" id="CEMMQEL"/>
<dbReference type="SUPFAM" id="SSF47923">
    <property type="entry name" value="Ypt/Rab-GAP domain of gyp1p"/>
    <property type="match status" value="2"/>
</dbReference>
<dbReference type="SUPFAM" id="SSF48425">
    <property type="entry name" value="Sec7 domain"/>
    <property type="match status" value="1"/>
</dbReference>
<dbReference type="Pfam" id="PF01369">
    <property type="entry name" value="Sec7"/>
    <property type="match status" value="1"/>
</dbReference>
<dbReference type="InterPro" id="IPR000195">
    <property type="entry name" value="Rab-GAP-TBC_dom"/>
</dbReference>
<feature type="compositionally biased region" description="Polar residues" evidence="1">
    <location>
        <begin position="356"/>
        <end position="372"/>
    </location>
</feature>
<dbReference type="VEuPathDB" id="ToxoDB:EMWEY_00010940"/>
<evidence type="ECO:0000259" key="3">
    <source>
        <dbReference type="PROSITE" id="PS50190"/>
    </source>
</evidence>
<dbReference type="InterPro" id="IPR023394">
    <property type="entry name" value="Sec7_C_sf"/>
</dbReference>
<feature type="compositionally biased region" description="Low complexity" evidence="1">
    <location>
        <begin position="291"/>
        <end position="310"/>
    </location>
</feature>
<evidence type="ECO:0000259" key="2">
    <source>
        <dbReference type="PROSITE" id="PS50086"/>
    </source>
</evidence>
<dbReference type="SMART" id="SM00222">
    <property type="entry name" value="Sec7"/>
    <property type="match status" value="1"/>
</dbReference>
<sequence length="1802" mass="189455">MRARNPYSAPKYPFRAQGRGFSTASHATHKAMIPQQALSIPERRGPNEDEFSSCSSGLSDSSEDENNGKNVPSIPSSSGSRSSSSSNRSTSRRTESPEERQFSVPASVAASTAPSAALCVEGAQGPPAAAAAAAAAGSPIWLQGKLKAATSSRTHVPDPIALSEPLGGGVECAAASGVTVVATEGAANYSAGGAAVKAPGAAAAGAAGSAESGGEPAAISGGLPGPSYLGSAEAATATMPLLSSSCSKVQQKQQPQSPLPEEELPSEAAAVPSDTAGTEVGAAGEPAGVLASESESAAEPASGIAAASATAEERAAAPPSPVVAAASMERSANGAVGGAEVLSGPCASRLMSLSTDSLQPRSGTTPQLDMQQPSSSSSSSSPCPSRLYRWHVGGYAVWTAGGGARLGVPGGVSRVGGTHCEMMQELRKQADLKASVDKAVLLFNKEGLHAALQLLGERKLIEAQDPAAVARFLYDTPGLDKKKVGEVLGDCSSFSILVLQSFASLCDYRGLSIDEALRQFLSRFQPPGEAQQVYRLLYRFAGLYVRDNKERGLDLDTVHFLAYAILMLHTDRHNPKVRRKMTKEQFRKIVAAGGAQLPDGVVDCMYDRVVVHEFRLNITDTDRVYSRLVNDPRALRHLPASLSRPSEMCQSPTLQQQVQQQRSSSCCRVGVAGVGAAGAAGVGVDPLVGGVGHSSSSSSSSGGPAGMVSLTAHPHSASEGSACLCVGEEGSGAEAVECIDTSLFIEGSVFVKLCRNGRMKRRLIRVSPDYLLLLWGPPNSSGEDSTKQAPSSLPLEELVDITVGCLYSTAKKFELTDEMEARCVSLQFVSRRLDLFAADLSNSTFTRWIGFFHQKVAQQQQQRQQRLLLQQQEMSHQKRQLLLQESRMRREEAAARNFALWRDEVLPHWESSWSCEAVPVAVPVRPSPLAVFVAFAASSASALVRLPRSVVLKHLNRSHKGSTSTSSSSRFSRKTLSASSWTHSNIVSLRRIRRGAQRGGAMAATLGRAASRQVKKLAALPAAFGACCSPSLAVYSRHRGRPVGGAAGCGTAGGVAVSMDEEGVGSCSSELHSGKGAGVFRRDGCSSSFRSATGGWGGPQQQQQQDSSLSALVQRTNLVGSAVATEANAYIHLSHLGTTWVGRYSLDRGRRTDTATQPAFVRLWLGGLPGELRGKLWLIALGNEQNVGVPLREALMQLRRLQNNPQYAASSPPTSSSHSTVHAPHTPQTAAHNAFRADAAATAAIPASATVLPPAQAAVADPAAAPAAHAADPWSPFGAANGGASFSRSSSTLEGLRRVTMRGIPYLMNRKIGEGPLLLTTSLDELRDEVASAAAAAAGPAASPLHRPADVCNGQGTAPVIQGQPLALSSPLGPTAAVATATAPGPGGTSSKTLSTFVPMPKPRKQQQQQQQQWAEREGGDPAAVISVGSPIAEGKGLQGSSGEDGEAGCCCSSVCATDAAAHGRPTGNSSRQNPASALDAPHSSSAAAGRDGPVLLQRSSSSRTDFSPGPLCSSSAAPATGEEGLGGAPWGPPVQQPFKEGGGGGWEEGELTIAEGVRALLEAYVLYRPDVGYVRGMDCLASMLLCFLPLDLAFVALTNLLPAFHLLDFFCPALPCNRRSIALKFDFFESMLRLRLPHLYRHLAGLQVIPDLYLIRWMETLFCRALPFATLCRTWDGLLLMGEAYCFQVALGLLKYHESELLCNSFEGCLSILNRHAHPTADEDGAFDSSRFFKTVKQLLFPVLKHLHFAFYGRLHAFVRLPLVVGVSVSLAYQQYGRWVANQRMSEEKAELLELVACSTV</sequence>
<gene>
    <name evidence="4" type="ORF">EMWEY_00010940</name>
</gene>
<evidence type="ECO:0000256" key="1">
    <source>
        <dbReference type="SAM" id="MobiDB-lite"/>
    </source>
</evidence>
<feature type="compositionally biased region" description="Polar residues" evidence="1">
    <location>
        <begin position="1467"/>
        <end position="1476"/>
    </location>
</feature>
<reference evidence="4" key="2">
    <citation type="submission" date="2013-10" db="EMBL/GenBank/DDBJ databases">
        <authorList>
            <person name="Aslett M."/>
        </authorList>
    </citation>
    <scope>NUCLEOTIDE SEQUENCE [LARGE SCALE GENOMIC DNA]</scope>
    <source>
        <strain evidence="4">Weybridge</strain>
    </source>
</reference>
<dbReference type="PROSITE" id="PS50086">
    <property type="entry name" value="TBC_RABGAP"/>
    <property type="match status" value="1"/>
</dbReference>
<feature type="region of interest" description="Disordered" evidence="1">
    <location>
        <begin position="1"/>
        <end position="108"/>
    </location>
</feature>
<dbReference type="PANTHER" id="PTHR10663">
    <property type="entry name" value="GUANYL-NUCLEOTIDE EXCHANGE FACTOR"/>
    <property type="match status" value="1"/>
</dbReference>
<dbReference type="Gene3D" id="1.10.220.20">
    <property type="match status" value="1"/>
</dbReference>
<feature type="region of interest" description="Disordered" evidence="1">
    <location>
        <begin position="691"/>
        <end position="713"/>
    </location>
</feature>
<evidence type="ECO:0000313" key="4">
    <source>
        <dbReference type="EMBL" id="CDJ57692.1"/>
    </source>
</evidence>
<dbReference type="PROSITE" id="PS50190">
    <property type="entry name" value="SEC7"/>
    <property type="match status" value="1"/>
</dbReference>
<feature type="region of interest" description="Disordered" evidence="1">
    <location>
        <begin position="1376"/>
        <end position="1427"/>
    </location>
</feature>
<feature type="compositionally biased region" description="Low complexity" evidence="1">
    <location>
        <begin position="72"/>
        <end position="89"/>
    </location>
</feature>
<feature type="region of interest" description="Disordered" evidence="1">
    <location>
        <begin position="1205"/>
        <end position="1227"/>
    </location>
</feature>
<organism evidence="4 5">
    <name type="scientific">Eimeria maxima</name>
    <name type="common">Coccidian parasite</name>
    <dbReference type="NCBI Taxonomy" id="5804"/>
    <lineage>
        <taxon>Eukaryota</taxon>
        <taxon>Sar</taxon>
        <taxon>Alveolata</taxon>
        <taxon>Apicomplexa</taxon>
        <taxon>Conoidasida</taxon>
        <taxon>Coccidia</taxon>
        <taxon>Eucoccidiorida</taxon>
        <taxon>Eimeriorina</taxon>
        <taxon>Eimeriidae</taxon>
        <taxon>Eimeria</taxon>
    </lineage>
</organism>
<evidence type="ECO:0000313" key="5">
    <source>
        <dbReference type="Proteomes" id="UP000030763"/>
    </source>
</evidence>
<dbReference type="Gene3D" id="2.30.29.30">
    <property type="entry name" value="Pleckstrin-homology domain (PH domain)/Phosphotyrosine-binding domain (PTB)"/>
    <property type="match status" value="1"/>
</dbReference>
<feature type="compositionally biased region" description="Low complexity" evidence="1">
    <location>
        <begin position="245"/>
        <end position="256"/>
    </location>
</feature>
<feature type="compositionally biased region" description="Basic and acidic residues" evidence="1">
    <location>
        <begin position="92"/>
        <end position="101"/>
    </location>
</feature>
<dbReference type="Proteomes" id="UP000030763">
    <property type="component" value="Unassembled WGS sequence"/>
</dbReference>
<reference evidence="4" key="1">
    <citation type="submission" date="2013-10" db="EMBL/GenBank/DDBJ databases">
        <title>Genomic analysis of the causative agents of coccidiosis in chickens.</title>
        <authorList>
            <person name="Reid A.J."/>
            <person name="Blake D."/>
            <person name="Billington K."/>
            <person name="Browne H."/>
            <person name="Dunn M."/>
            <person name="Hung S."/>
            <person name="Kawahara F."/>
            <person name="Miranda-Saavedra D."/>
            <person name="Mourier T."/>
            <person name="Nagra H."/>
            <person name="Otto T.D."/>
            <person name="Rawlings N."/>
            <person name="Sanchez A."/>
            <person name="Sanders M."/>
            <person name="Subramaniam C."/>
            <person name="Tay Y."/>
            <person name="Dear P."/>
            <person name="Doerig C."/>
            <person name="Gruber A."/>
            <person name="Parkinson J."/>
            <person name="Shirley M."/>
            <person name="Wan K.L."/>
            <person name="Berriman M."/>
            <person name="Tomley F."/>
            <person name="Pain A."/>
        </authorList>
    </citation>
    <scope>NUCLEOTIDE SEQUENCE [LARGE SCALE GENOMIC DNA]</scope>
    <source>
        <strain evidence="4">Weybridge</strain>
    </source>
</reference>
<feature type="region of interest" description="Disordered" evidence="1">
    <location>
        <begin position="1461"/>
        <end position="1543"/>
    </location>
</feature>
<feature type="compositionally biased region" description="Low complexity" evidence="1">
    <location>
        <begin position="691"/>
        <end position="709"/>
    </location>
</feature>
<dbReference type="Pfam" id="PF00566">
    <property type="entry name" value="RabGAP-TBC"/>
    <property type="match status" value="1"/>
</dbReference>
<feature type="region of interest" description="Disordered" evidence="1">
    <location>
        <begin position="245"/>
        <end position="313"/>
    </location>
</feature>